<name>A0A7V9AAN0_9BACT</name>
<dbReference type="InterPro" id="IPR014729">
    <property type="entry name" value="Rossmann-like_a/b/a_fold"/>
</dbReference>
<dbReference type="Gene3D" id="3.40.50.620">
    <property type="entry name" value="HUPs"/>
    <property type="match status" value="1"/>
</dbReference>
<dbReference type="PANTHER" id="PTHR46268">
    <property type="entry name" value="STRESS RESPONSE PROTEIN NHAX"/>
    <property type="match status" value="1"/>
</dbReference>
<keyword evidence="4" id="KW-1185">Reference proteome</keyword>
<dbReference type="InterPro" id="IPR006015">
    <property type="entry name" value="Universal_stress_UspA"/>
</dbReference>
<dbReference type="EMBL" id="JACEFB010000001">
    <property type="protein sequence ID" value="MBA2224887.1"/>
    <property type="molecule type" value="Genomic_DNA"/>
</dbReference>
<organism evidence="3 4">
    <name type="scientific">Thermogemmata fonticola</name>
    <dbReference type="NCBI Taxonomy" id="2755323"/>
    <lineage>
        <taxon>Bacteria</taxon>
        <taxon>Pseudomonadati</taxon>
        <taxon>Planctomycetota</taxon>
        <taxon>Planctomycetia</taxon>
        <taxon>Gemmatales</taxon>
        <taxon>Gemmataceae</taxon>
        <taxon>Thermogemmata</taxon>
    </lineage>
</organism>
<evidence type="ECO:0000259" key="2">
    <source>
        <dbReference type="Pfam" id="PF00582"/>
    </source>
</evidence>
<evidence type="ECO:0000313" key="4">
    <source>
        <dbReference type="Proteomes" id="UP000542342"/>
    </source>
</evidence>
<feature type="domain" description="UspA" evidence="2">
    <location>
        <begin position="4"/>
        <end position="146"/>
    </location>
</feature>
<dbReference type="Pfam" id="PF00582">
    <property type="entry name" value="Usp"/>
    <property type="match status" value="1"/>
</dbReference>
<dbReference type="PRINTS" id="PR01438">
    <property type="entry name" value="UNVRSLSTRESS"/>
</dbReference>
<dbReference type="InterPro" id="IPR006016">
    <property type="entry name" value="UspA"/>
</dbReference>
<dbReference type="CDD" id="cd00293">
    <property type="entry name" value="USP-like"/>
    <property type="match status" value="1"/>
</dbReference>
<reference evidence="3 4" key="1">
    <citation type="submission" date="2020-07" db="EMBL/GenBank/DDBJ databases">
        <title>Thermogemmata thermophila gen. nov., sp. nov., a novel moderate thermophilic planctomycete from a Kamchatka hot spring.</title>
        <authorList>
            <person name="Elcheninov A.G."/>
            <person name="Podosokorskaya O.A."/>
            <person name="Kovaleva O.L."/>
            <person name="Novikov A."/>
            <person name="Bonch-Osmolovskaya E.A."/>
            <person name="Toshchakov S.V."/>
            <person name="Kublanov I.V."/>
        </authorList>
    </citation>
    <scope>NUCLEOTIDE SEQUENCE [LARGE SCALE GENOMIC DNA]</scope>
    <source>
        <strain evidence="3 4">2918</strain>
    </source>
</reference>
<evidence type="ECO:0000256" key="1">
    <source>
        <dbReference type="ARBA" id="ARBA00008791"/>
    </source>
</evidence>
<accession>A0A7V9AAN0</accession>
<dbReference type="RefSeq" id="WP_194536299.1">
    <property type="nucleotide sequence ID" value="NZ_JACEFB010000001.1"/>
</dbReference>
<evidence type="ECO:0000313" key="3">
    <source>
        <dbReference type="EMBL" id="MBA2224887.1"/>
    </source>
</evidence>
<dbReference type="Proteomes" id="UP000542342">
    <property type="component" value="Unassembled WGS sequence"/>
</dbReference>
<protein>
    <submittedName>
        <fullName evidence="3">Universal stress protein</fullName>
    </submittedName>
</protein>
<gene>
    <name evidence="3" type="ORF">H0921_01780</name>
</gene>
<dbReference type="SUPFAM" id="SSF52402">
    <property type="entry name" value="Adenine nucleotide alpha hydrolases-like"/>
    <property type="match status" value="1"/>
</dbReference>
<comment type="caution">
    <text evidence="3">The sequence shown here is derived from an EMBL/GenBank/DDBJ whole genome shotgun (WGS) entry which is preliminary data.</text>
</comment>
<sequence>MKPIRRILVPTDFGECSAPALRLAAFLAEQLHAELILLHVVQDIALALPDAVMPTPVPAPDLAEMIEAGKQGLANLIRSEHLEHLHPQIEIRVGSPVAEIVAAAKDLQADLLCIGTHGRTGLAHLILGSQAERILREAPCPVLTVKPASAATN</sequence>
<comment type="similarity">
    <text evidence="1">Belongs to the universal stress protein A family.</text>
</comment>
<dbReference type="PANTHER" id="PTHR46268:SF22">
    <property type="entry name" value="SENSOR PROTEIN KDPD-RELATED"/>
    <property type="match status" value="1"/>
</dbReference>
<proteinExistence type="inferred from homology"/>
<dbReference type="AlphaFoldDB" id="A0A7V9AAN0"/>